<protein>
    <submittedName>
        <fullName evidence="4">Short-chain dehydrogenase/reductase ABA4</fullName>
    </submittedName>
</protein>
<evidence type="ECO:0000313" key="5">
    <source>
        <dbReference type="Proteomes" id="UP001338125"/>
    </source>
</evidence>
<dbReference type="EMBL" id="JAVFKD010000015">
    <property type="protein sequence ID" value="KAK5989413.1"/>
    <property type="molecule type" value="Genomic_DNA"/>
</dbReference>
<name>A0ABR0SBF1_9HYPO</name>
<evidence type="ECO:0000256" key="2">
    <source>
        <dbReference type="ARBA" id="ARBA00022857"/>
    </source>
</evidence>
<dbReference type="Proteomes" id="UP001338125">
    <property type="component" value="Unassembled WGS sequence"/>
</dbReference>
<dbReference type="Pfam" id="PF13561">
    <property type="entry name" value="adh_short_C2"/>
    <property type="match status" value="1"/>
</dbReference>
<dbReference type="InterPro" id="IPR002347">
    <property type="entry name" value="SDR_fam"/>
</dbReference>
<reference evidence="4 5" key="1">
    <citation type="submission" date="2024-01" db="EMBL/GenBank/DDBJ databases">
        <title>Complete genome of Cladobotryum mycophilum ATHUM6906.</title>
        <authorList>
            <person name="Christinaki A.C."/>
            <person name="Myridakis A.I."/>
            <person name="Kouvelis V.N."/>
        </authorList>
    </citation>
    <scope>NUCLEOTIDE SEQUENCE [LARGE SCALE GENOMIC DNA]</scope>
    <source>
        <strain evidence="4 5">ATHUM6906</strain>
    </source>
</reference>
<gene>
    <name evidence="4" type="ORF">PT974_10932</name>
</gene>
<comment type="caution">
    <text evidence="4">The sequence shown here is derived from an EMBL/GenBank/DDBJ whole genome shotgun (WGS) entry which is preliminary data.</text>
</comment>
<dbReference type="InterPro" id="IPR020904">
    <property type="entry name" value="Sc_DH/Rdtase_CS"/>
</dbReference>
<dbReference type="PRINTS" id="PR00080">
    <property type="entry name" value="SDRFAMILY"/>
</dbReference>
<proteinExistence type="inferred from homology"/>
<accession>A0ABR0SBF1</accession>
<dbReference type="Gene3D" id="3.40.50.720">
    <property type="entry name" value="NAD(P)-binding Rossmann-like Domain"/>
    <property type="match status" value="1"/>
</dbReference>
<dbReference type="PANTHER" id="PTHR24321:SF8">
    <property type="entry name" value="ESTRADIOL 17-BETA-DEHYDROGENASE 8-RELATED"/>
    <property type="match status" value="1"/>
</dbReference>
<dbReference type="CDD" id="cd05233">
    <property type="entry name" value="SDR_c"/>
    <property type="match status" value="1"/>
</dbReference>
<comment type="similarity">
    <text evidence="1">Belongs to the short-chain dehydrogenases/reductases (SDR) family.</text>
</comment>
<keyword evidence="3" id="KW-0560">Oxidoreductase</keyword>
<evidence type="ECO:0000256" key="3">
    <source>
        <dbReference type="ARBA" id="ARBA00023002"/>
    </source>
</evidence>
<sequence>MSFKGKVYAITGGASGIGLATAKLIHARGGTVCIADVNPQSLEAATAYFSQQQQQQQTSTNDVAAPFTVTKLDVRKREEVDAWIAGIVQQFGRLDGAANIAGVIGKYHGKLKMGEIEDDDWELIMGVNLTGLMYCMRAELRVIQDGGSIVNASSIHGLQATALHGPYGASKHGVVALTTSAAKEYGPRNIRVNAIAPGPIDTPLLQDYLEEVGYKPDAPPKFPTSIPRAGTPEEAAQVVLFLLGPDSTYVSGSVYKVDGASTES</sequence>
<dbReference type="SUPFAM" id="SSF51735">
    <property type="entry name" value="NAD(P)-binding Rossmann-fold domains"/>
    <property type="match status" value="1"/>
</dbReference>
<organism evidence="4 5">
    <name type="scientific">Cladobotryum mycophilum</name>
    <dbReference type="NCBI Taxonomy" id="491253"/>
    <lineage>
        <taxon>Eukaryota</taxon>
        <taxon>Fungi</taxon>
        <taxon>Dikarya</taxon>
        <taxon>Ascomycota</taxon>
        <taxon>Pezizomycotina</taxon>
        <taxon>Sordariomycetes</taxon>
        <taxon>Hypocreomycetidae</taxon>
        <taxon>Hypocreales</taxon>
        <taxon>Hypocreaceae</taxon>
        <taxon>Cladobotryum</taxon>
    </lineage>
</organism>
<dbReference type="PRINTS" id="PR00081">
    <property type="entry name" value="GDHRDH"/>
</dbReference>
<evidence type="ECO:0000313" key="4">
    <source>
        <dbReference type="EMBL" id="KAK5989413.1"/>
    </source>
</evidence>
<keyword evidence="2" id="KW-0521">NADP</keyword>
<evidence type="ECO:0000256" key="1">
    <source>
        <dbReference type="ARBA" id="ARBA00006484"/>
    </source>
</evidence>
<dbReference type="PROSITE" id="PS00061">
    <property type="entry name" value="ADH_SHORT"/>
    <property type="match status" value="1"/>
</dbReference>
<dbReference type="InterPro" id="IPR036291">
    <property type="entry name" value="NAD(P)-bd_dom_sf"/>
</dbReference>
<dbReference type="PANTHER" id="PTHR24321">
    <property type="entry name" value="DEHYDROGENASES, SHORT CHAIN"/>
    <property type="match status" value="1"/>
</dbReference>
<keyword evidence="5" id="KW-1185">Reference proteome</keyword>